<keyword evidence="6" id="KW-1185">Reference proteome</keyword>
<dbReference type="RefSeq" id="XP_001273322.1">
    <property type="nucleotide sequence ID" value="XM_001273321.1"/>
</dbReference>
<gene>
    <name evidence="5" type="ORF">ACLA_006530</name>
</gene>
<keyword evidence="3" id="KW-0862">Zinc</keyword>
<dbReference type="eggNOG" id="ENOG502SYFF">
    <property type="taxonomic scope" value="Eukaryota"/>
</dbReference>
<dbReference type="InterPro" id="IPR052355">
    <property type="entry name" value="CENP-V-like"/>
</dbReference>
<reference evidence="5 6" key="1">
    <citation type="journal article" date="2008" name="PLoS Genet.">
        <title>Genomic islands in the pathogenic filamentous fungus Aspergillus fumigatus.</title>
        <authorList>
            <person name="Fedorova N.D."/>
            <person name="Khaldi N."/>
            <person name="Joardar V.S."/>
            <person name="Maiti R."/>
            <person name="Amedeo P."/>
            <person name="Anderson M.J."/>
            <person name="Crabtree J."/>
            <person name="Silva J.C."/>
            <person name="Badger J.H."/>
            <person name="Albarraq A."/>
            <person name="Angiuoli S."/>
            <person name="Bussey H."/>
            <person name="Bowyer P."/>
            <person name="Cotty P.J."/>
            <person name="Dyer P.S."/>
            <person name="Egan A."/>
            <person name="Galens K."/>
            <person name="Fraser-Liggett C.M."/>
            <person name="Haas B.J."/>
            <person name="Inman J.M."/>
            <person name="Kent R."/>
            <person name="Lemieux S."/>
            <person name="Malavazi I."/>
            <person name="Orvis J."/>
            <person name="Roemer T."/>
            <person name="Ronning C.M."/>
            <person name="Sundaram J.P."/>
            <person name="Sutton G."/>
            <person name="Turner G."/>
            <person name="Venter J.C."/>
            <person name="White O.R."/>
            <person name="Whitty B.R."/>
            <person name="Youngman P."/>
            <person name="Wolfe K.H."/>
            <person name="Goldman G.H."/>
            <person name="Wortman J.R."/>
            <person name="Jiang B."/>
            <person name="Denning D.W."/>
            <person name="Nierman W.C."/>
        </authorList>
    </citation>
    <scope>NUCLEOTIDE SEQUENCE [LARGE SCALE GENOMIC DNA]</scope>
    <source>
        <strain evidence="6">ATCC 1007 / CBS 513.65 / DSM 816 / NCTC 3887 / NRRL 1</strain>
    </source>
</reference>
<organism evidence="5 6">
    <name type="scientific">Aspergillus clavatus (strain ATCC 1007 / CBS 513.65 / DSM 816 / NCTC 3887 / NRRL 1 / QM 1276 / 107)</name>
    <dbReference type="NCBI Taxonomy" id="344612"/>
    <lineage>
        <taxon>Eukaryota</taxon>
        <taxon>Fungi</taxon>
        <taxon>Dikarya</taxon>
        <taxon>Ascomycota</taxon>
        <taxon>Pezizomycotina</taxon>
        <taxon>Eurotiomycetes</taxon>
        <taxon>Eurotiomycetidae</taxon>
        <taxon>Eurotiales</taxon>
        <taxon>Aspergillaceae</taxon>
        <taxon>Aspergillus</taxon>
        <taxon>Aspergillus subgen. Fumigati</taxon>
    </lineage>
</organism>
<dbReference type="InterPro" id="IPR011057">
    <property type="entry name" value="Mss4-like_sf"/>
</dbReference>
<keyword evidence="2" id="KW-0479">Metal-binding</keyword>
<evidence type="ECO:0000256" key="2">
    <source>
        <dbReference type="ARBA" id="ARBA00022723"/>
    </source>
</evidence>
<dbReference type="PROSITE" id="PS51891">
    <property type="entry name" value="CENP_V_GFA"/>
    <property type="match status" value="1"/>
</dbReference>
<protein>
    <submittedName>
        <fullName evidence="5">DUF636 domain protein</fullName>
    </submittedName>
</protein>
<dbReference type="OrthoDB" id="2993351at2759"/>
<evidence type="ECO:0000256" key="3">
    <source>
        <dbReference type="ARBA" id="ARBA00022833"/>
    </source>
</evidence>
<dbReference type="Gene3D" id="2.170.150.70">
    <property type="match status" value="1"/>
</dbReference>
<proteinExistence type="inferred from homology"/>
<dbReference type="Pfam" id="PF04828">
    <property type="entry name" value="GFA"/>
    <property type="match status" value="1"/>
</dbReference>
<dbReference type="InterPro" id="IPR006913">
    <property type="entry name" value="CENP-V/GFA"/>
</dbReference>
<sequence>MSDPKSYTASCHCGSIRLSFATPTPIEETGVVSCNCSICHINGYLHTRVNAADITFESDGDALKEYRFGSRNYPHYFCGNCGTSVYVQCQIPGTQSATSINVRTIKGLDTKGLKVKEYDGKSL</sequence>
<dbReference type="PANTHER" id="PTHR28620:SF1">
    <property type="entry name" value="CENP-V_GFA DOMAIN-CONTAINING PROTEIN"/>
    <property type="match status" value="1"/>
</dbReference>
<evidence type="ECO:0000259" key="4">
    <source>
        <dbReference type="PROSITE" id="PS51891"/>
    </source>
</evidence>
<feature type="domain" description="CENP-V/GFA" evidence="4">
    <location>
        <begin position="7"/>
        <end position="119"/>
    </location>
</feature>
<dbReference type="PANTHER" id="PTHR28620">
    <property type="entry name" value="CENTROMERE PROTEIN V"/>
    <property type="match status" value="1"/>
</dbReference>
<accession>A1CDG9</accession>
<name>A1CDG9_ASPCL</name>
<dbReference type="EMBL" id="DS027051">
    <property type="protein sequence ID" value="EAW11896.1"/>
    <property type="molecule type" value="Genomic_DNA"/>
</dbReference>
<dbReference type="OMA" id="VTWHNDS"/>
<dbReference type="GeneID" id="4705640"/>
<dbReference type="SUPFAM" id="SSF51316">
    <property type="entry name" value="Mss4-like"/>
    <property type="match status" value="1"/>
</dbReference>
<dbReference type="AlphaFoldDB" id="A1CDG9"/>
<dbReference type="GO" id="GO:0046872">
    <property type="term" value="F:metal ion binding"/>
    <property type="evidence" value="ECO:0007669"/>
    <property type="project" value="UniProtKB-KW"/>
</dbReference>
<evidence type="ECO:0000256" key="1">
    <source>
        <dbReference type="ARBA" id="ARBA00005495"/>
    </source>
</evidence>
<evidence type="ECO:0000313" key="5">
    <source>
        <dbReference type="EMBL" id="EAW11896.1"/>
    </source>
</evidence>
<evidence type="ECO:0000313" key="6">
    <source>
        <dbReference type="Proteomes" id="UP000006701"/>
    </source>
</evidence>
<dbReference type="Proteomes" id="UP000006701">
    <property type="component" value="Unassembled WGS sequence"/>
</dbReference>
<dbReference type="GO" id="GO:0016846">
    <property type="term" value="F:carbon-sulfur lyase activity"/>
    <property type="evidence" value="ECO:0007669"/>
    <property type="project" value="InterPro"/>
</dbReference>
<dbReference type="VEuPathDB" id="FungiDB:ACLA_006530"/>
<dbReference type="KEGG" id="act:ACLA_006530"/>
<comment type="similarity">
    <text evidence="1">Belongs to the Gfa family.</text>
</comment>
<dbReference type="HOGENOM" id="CLU_055491_7_0_1"/>